<dbReference type="Proteomes" id="UP000283709">
    <property type="component" value="Unassembled WGS sequence"/>
</dbReference>
<dbReference type="OrthoDB" id="9802676at2"/>
<dbReference type="InterPro" id="IPR016193">
    <property type="entry name" value="Cytidine_deaminase-like"/>
</dbReference>
<dbReference type="Gene3D" id="3.40.140.10">
    <property type="entry name" value="Cytidine Deaminase, domain 2"/>
    <property type="match status" value="1"/>
</dbReference>
<accession>A0A420GPY3</accession>
<dbReference type="AlphaFoldDB" id="A0A420GPY3"/>
<gene>
    <name evidence="3" type="ORF">BCY88_24620</name>
</gene>
<feature type="compositionally biased region" description="Low complexity" evidence="1">
    <location>
        <begin position="1"/>
        <end position="17"/>
    </location>
</feature>
<dbReference type="RefSeq" id="WP_120344581.1">
    <property type="nucleotide sequence ID" value="NZ_MCAS01000011.1"/>
</dbReference>
<proteinExistence type="predicted"/>
<dbReference type="PANTHER" id="PTHR11079:SF162">
    <property type="entry name" value="RIBOFLAVIN BIOSYNTHESIS PROTEIN PYRD, CHLOROPLASTIC"/>
    <property type="match status" value="1"/>
</dbReference>
<reference evidence="3 4" key="1">
    <citation type="submission" date="2016-07" db="EMBL/GenBank/DDBJ databases">
        <title>Genome analysis of Burkholderia fungorum ES3-20.</title>
        <authorList>
            <person name="Xu D."/>
            <person name="Yao R."/>
            <person name="Zheng S."/>
        </authorList>
    </citation>
    <scope>NUCLEOTIDE SEQUENCE [LARGE SCALE GENOMIC DNA]</scope>
    <source>
        <strain evidence="3 4">ES3-20</strain>
    </source>
</reference>
<feature type="domain" description="CMP/dCMP-type deaminase" evidence="2">
    <location>
        <begin position="28"/>
        <end position="137"/>
    </location>
</feature>
<dbReference type="InterPro" id="IPR002125">
    <property type="entry name" value="CMP_dCMP_dom"/>
</dbReference>
<protein>
    <submittedName>
        <fullName evidence="3">tRNA-specific adenosine deaminase</fullName>
    </submittedName>
</protein>
<dbReference type="EMBL" id="MCAS01000011">
    <property type="protein sequence ID" value="RKF47136.1"/>
    <property type="molecule type" value="Genomic_DNA"/>
</dbReference>
<dbReference type="GO" id="GO:0003824">
    <property type="term" value="F:catalytic activity"/>
    <property type="evidence" value="ECO:0007669"/>
    <property type="project" value="InterPro"/>
</dbReference>
<name>A0A420GPY3_9BURK</name>
<dbReference type="PROSITE" id="PS51747">
    <property type="entry name" value="CYT_DCMP_DEAMINASES_2"/>
    <property type="match status" value="1"/>
</dbReference>
<evidence type="ECO:0000259" key="2">
    <source>
        <dbReference type="PROSITE" id="PS51747"/>
    </source>
</evidence>
<comment type="caution">
    <text evidence="3">The sequence shown here is derived from an EMBL/GenBank/DDBJ whole genome shotgun (WGS) entry which is preliminary data.</text>
</comment>
<evidence type="ECO:0000313" key="3">
    <source>
        <dbReference type="EMBL" id="RKF47136.1"/>
    </source>
</evidence>
<dbReference type="PANTHER" id="PTHR11079">
    <property type="entry name" value="CYTOSINE DEAMINASE FAMILY MEMBER"/>
    <property type="match status" value="1"/>
</dbReference>
<evidence type="ECO:0000256" key="1">
    <source>
        <dbReference type="SAM" id="MobiDB-lite"/>
    </source>
</evidence>
<dbReference type="Pfam" id="PF00383">
    <property type="entry name" value="dCMP_cyt_deam_1"/>
    <property type="match status" value="1"/>
</dbReference>
<dbReference type="CDD" id="cd01285">
    <property type="entry name" value="nucleoside_deaminase"/>
    <property type="match status" value="1"/>
</dbReference>
<sequence>MSLTAPTDTGAAGTAATYPKQGLTPTHEQIVRHLRHSSRVAERATLLGHHPFGAVLIGPDQETVLMEQGNVDTVNHAESVLARVAALNFTPEYLWSCTLYTSVEPCCMCAGTMYWANIGRIVFGMTENRLLEATGDHAENPTMSVDCRYVFDHGQKPVEVIGPVVEVEAEVMEVQRRFWSLR</sequence>
<evidence type="ECO:0000313" key="4">
    <source>
        <dbReference type="Proteomes" id="UP000283709"/>
    </source>
</evidence>
<dbReference type="SUPFAM" id="SSF53927">
    <property type="entry name" value="Cytidine deaminase-like"/>
    <property type="match status" value="1"/>
</dbReference>
<organism evidence="3 4">
    <name type="scientific">Paraburkholderia fungorum</name>
    <dbReference type="NCBI Taxonomy" id="134537"/>
    <lineage>
        <taxon>Bacteria</taxon>
        <taxon>Pseudomonadati</taxon>
        <taxon>Pseudomonadota</taxon>
        <taxon>Betaproteobacteria</taxon>
        <taxon>Burkholderiales</taxon>
        <taxon>Burkholderiaceae</taxon>
        <taxon>Paraburkholderia</taxon>
    </lineage>
</organism>
<feature type="region of interest" description="Disordered" evidence="1">
    <location>
        <begin position="1"/>
        <end position="22"/>
    </location>
</feature>